<evidence type="ECO:0000313" key="1">
    <source>
        <dbReference type="EMBL" id="KAJ9650878.1"/>
    </source>
</evidence>
<reference evidence="1" key="1">
    <citation type="submission" date="2022-10" db="EMBL/GenBank/DDBJ databases">
        <title>Culturing micro-colonial fungi from biological soil crusts in the Mojave desert and describing Neophaeococcomyces mojavensis, and introducing the new genera and species Taxawa tesnikishii.</title>
        <authorList>
            <person name="Kurbessoian T."/>
            <person name="Stajich J.E."/>
        </authorList>
    </citation>
    <scope>NUCLEOTIDE SEQUENCE</scope>
    <source>
        <strain evidence="1">JES_112</strain>
    </source>
</reference>
<protein>
    <submittedName>
        <fullName evidence="1">Uncharacterized protein</fullName>
    </submittedName>
</protein>
<organism evidence="1 2">
    <name type="scientific">Neophaeococcomyces mojaviensis</name>
    <dbReference type="NCBI Taxonomy" id="3383035"/>
    <lineage>
        <taxon>Eukaryota</taxon>
        <taxon>Fungi</taxon>
        <taxon>Dikarya</taxon>
        <taxon>Ascomycota</taxon>
        <taxon>Pezizomycotina</taxon>
        <taxon>Eurotiomycetes</taxon>
        <taxon>Chaetothyriomycetidae</taxon>
        <taxon>Chaetothyriales</taxon>
        <taxon>Chaetothyriales incertae sedis</taxon>
        <taxon>Neophaeococcomyces</taxon>
    </lineage>
</organism>
<evidence type="ECO:0000313" key="2">
    <source>
        <dbReference type="Proteomes" id="UP001172386"/>
    </source>
</evidence>
<dbReference type="EMBL" id="JAPDRQ010000299">
    <property type="protein sequence ID" value="KAJ9650878.1"/>
    <property type="molecule type" value="Genomic_DNA"/>
</dbReference>
<comment type="caution">
    <text evidence="1">The sequence shown here is derived from an EMBL/GenBank/DDBJ whole genome shotgun (WGS) entry which is preliminary data.</text>
</comment>
<proteinExistence type="predicted"/>
<name>A0ACC2ZTX4_9EURO</name>
<keyword evidence="2" id="KW-1185">Reference proteome</keyword>
<accession>A0ACC2ZTX4</accession>
<dbReference type="Proteomes" id="UP001172386">
    <property type="component" value="Unassembled WGS sequence"/>
</dbReference>
<sequence length="716" mass="81099">MQTALPLVRSARNALIPSSSRIPHISYHILCKADQPRKARPNRGSQQQQIRQRSAVLHAADFNPSFQTESEAEKTCSARDESSPYELDSFFNPRTTLQADGVPQASDPSVSTATINDNAQLVGANDAQASTSSEVSIAPLLEEANADRILSWLEFHPAGRLFIHSANENDFDRAFCAVDPAVLLEPFKQALWHARGQGVAGDALRIHKSLVVCVRSFAQTIDNLLVARQDSGAKLTLPVCRHALKCAAVVGDRRMADHIWEKIMPTHNLEPDIGCYNAYMEAHVFNLGLGQAARTSFRATKRHLTLRSESKRPKHLWGYSTDPTGSNTKPTLKLSALALFQEISDKGLATTEETFTNLMVALARTGDINGPESILKSVWNIDVKLLESFDEEEIQSPTFYPDGHPLRPTSKMLWTVVHCYGVTSHAYKAWSLLDYISRNYALDIPDHVWNELVERTYVLSVRKSAVKRSQGQAEGQVPLAEIERLYQILTDEPYNIQSTPIISNLLARSYQQRRLRKKTVHTLRDSDKAMKDQIKKLQIMNRAFKDLTQQTSALMDNGMLSRSFLQLRHKFQMLYMTARLQLDLITVQAHRIIREDDFAGSGAETTWSRIKLPNFIEQLCHYLHQHVDYKTSTGRVRLNIRPDGRSPLLESDFYDTIEESHMIWNILNNQNLFEMASDLERLPRELDLLKNSRRKRHLTKLEGYQSISGFEDSGVD</sequence>
<gene>
    <name evidence="1" type="ORF">H2198_009818</name>
</gene>